<dbReference type="PANTHER" id="PTHR46060">
    <property type="entry name" value="MARINER MOS1 TRANSPOSASE-LIKE PROTEIN"/>
    <property type="match status" value="1"/>
</dbReference>
<gene>
    <name evidence="2" type="primary">ORF209674</name>
    <name evidence="1" type="synonym">ORF209655</name>
</gene>
<dbReference type="InterPro" id="IPR052709">
    <property type="entry name" value="Transposase-MT_Hybrid"/>
</dbReference>
<evidence type="ECO:0008006" key="3">
    <source>
        <dbReference type="Google" id="ProtNLM"/>
    </source>
</evidence>
<dbReference type="InterPro" id="IPR001888">
    <property type="entry name" value="Transposase_1"/>
</dbReference>
<reference evidence="2" key="1">
    <citation type="submission" date="2014-12" db="EMBL/GenBank/DDBJ databases">
        <title>Insight into the proteome of Arion vulgaris.</title>
        <authorList>
            <person name="Aradska J."/>
            <person name="Bulat T."/>
            <person name="Smidak R."/>
            <person name="Sarate P."/>
            <person name="Gangsoo J."/>
            <person name="Sialana F."/>
            <person name="Bilban M."/>
            <person name="Lubec G."/>
        </authorList>
    </citation>
    <scope>NUCLEOTIDE SEQUENCE</scope>
    <source>
        <tissue evidence="2">Skin</tissue>
    </source>
</reference>
<dbReference type="InterPro" id="IPR036397">
    <property type="entry name" value="RNaseH_sf"/>
</dbReference>
<evidence type="ECO:0000313" key="2">
    <source>
        <dbReference type="EMBL" id="CEK95953.1"/>
    </source>
</evidence>
<dbReference type="GO" id="GO:0003676">
    <property type="term" value="F:nucleic acid binding"/>
    <property type="evidence" value="ECO:0007669"/>
    <property type="project" value="InterPro"/>
</dbReference>
<name>A0A0B7BSM3_9EUPU</name>
<dbReference type="Pfam" id="PF01359">
    <property type="entry name" value="Transposase_1"/>
    <property type="match status" value="1"/>
</dbReference>
<dbReference type="PANTHER" id="PTHR46060:SF1">
    <property type="entry name" value="MARINER MOS1 TRANSPOSASE-LIKE PROTEIN"/>
    <property type="match status" value="1"/>
</dbReference>
<dbReference type="EMBL" id="HACG01049088">
    <property type="protein sequence ID" value="CEK95953.1"/>
    <property type="molecule type" value="Transcribed_RNA"/>
</dbReference>
<dbReference type="Gene3D" id="3.30.420.10">
    <property type="entry name" value="Ribonuclease H-like superfamily/Ribonuclease H"/>
    <property type="match status" value="1"/>
</dbReference>
<accession>A0A0B7BSM3</accession>
<proteinExistence type="predicted"/>
<feature type="non-terminal residue" evidence="2">
    <location>
        <position position="248"/>
    </location>
</feature>
<dbReference type="AlphaFoldDB" id="A0A0B7BSM3"/>
<dbReference type="EMBL" id="HACG01049085">
    <property type="protein sequence ID" value="CEK95950.1"/>
    <property type="molecule type" value="Transcribed_RNA"/>
</dbReference>
<protein>
    <recommendedName>
        <fullName evidence="3">Mos1 transposase HTH domain-containing protein</fullName>
    </recommendedName>
</protein>
<organism evidence="2">
    <name type="scientific">Arion vulgaris</name>
    <dbReference type="NCBI Taxonomy" id="1028688"/>
    <lineage>
        <taxon>Eukaryota</taxon>
        <taxon>Metazoa</taxon>
        <taxon>Spiralia</taxon>
        <taxon>Lophotrochozoa</taxon>
        <taxon>Mollusca</taxon>
        <taxon>Gastropoda</taxon>
        <taxon>Heterobranchia</taxon>
        <taxon>Euthyneura</taxon>
        <taxon>Panpulmonata</taxon>
        <taxon>Eupulmonata</taxon>
        <taxon>Stylommatophora</taxon>
        <taxon>Helicina</taxon>
        <taxon>Arionoidea</taxon>
        <taxon>Arionidae</taxon>
        <taxon>Arion</taxon>
    </lineage>
</organism>
<evidence type="ECO:0000313" key="1">
    <source>
        <dbReference type="EMBL" id="CEK95950.1"/>
    </source>
</evidence>
<sequence>MLRMRTTLSKMASYMEIRLKQRAVIEFLTAEGCVPIDMHRRMRAVYGDACVDVSTVRRWARTVKGDNPATMTLHDQARSGRPITAVDEQHQARVDELIHVNRRIKQKDVATMLEISTERVHHIIHVLLGYRKVCARWVPRMLTPEMKHRRHQACQEHLMRYEREGDDFICRIVTGDESWVHHYDPENKRQSMEYRHKNSPTPKKFKTVASAGKVLMTIFWDCQGVIHTEFLERGNTVNSDRYVETMKK</sequence>